<dbReference type="SUPFAM" id="SSF88946">
    <property type="entry name" value="Sigma2 domain of RNA polymerase sigma factors"/>
    <property type="match status" value="1"/>
</dbReference>
<sequence>MTGKMGLHKDGTILMETYTGRYVNPLNLLPKDIDIVDIAHHLSLICRFNGACKEFYSVAQHSIYVASMVHEKDKLAALLHDAHEAYCGDFIRPWKYAIPDLKKFEDRIAAKVLVHFDCWGVDWAALKHADDVILATEFRDLMKKIDGLSLPEPRKKPIHPWGARFAEVTFLKAFKSFGSFKKGTNCKAWLMRILRNTWFDQLRHQRTAGTQVPLDENIAIEAAQVN</sequence>
<dbReference type="InterPro" id="IPR013325">
    <property type="entry name" value="RNA_pol_sigma_r2"/>
</dbReference>
<accession>A0A0F9EM51</accession>
<dbReference type="InterPro" id="IPR007627">
    <property type="entry name" value="RNA_pol_sigma70_r2"/>
</dbReference>
<dbReference type="Gene3D" id="1.10.3210.10">
    <property type="entry name" value="Hypothetical protein af1432"/>
    <property type="match status" value="1"/>
</dbReference>
<dbReference type="AlphaFoldDB" id="A0A0F9EM51"/>
<dbReference type="SUPFAM" id="SSF109604">
    <property type="entry name" value="HD-domain/PDEase-like"/>
    <property type="match status" value="1"/>
</dbReference>
<evidence type="ECO:0000259" key="1">
    <source>
        <dbReference type="Pfam" id="PF04542"/>
    </source>
</evidence>
<protein>
    <recommendedName>
        <fullName evidence="1">RNA polymerase sigma-70 region 2 domain-containing protein</fullName>
    </recommendedName>
</protein>
<feature type="domain" description="RNA polymerase sigma-70 region 2" evidence="1">
    <location>
        <begin position="167"/>
        <end position="206"/>
    </location>
</feature>
<reference evidence="2" key="1">
    <citation type="journal article" date="2015" name="Nature">
        <title>Complex archaea that bridge the gap between prokaryotes and eukaryotes.</title>
        <authorList>
            <person name="Spang A."/>
            <person name="Saw J.H."/>
            <person name="Jorgensen S.L."/>
            <person name="Zaremba-Niedzwiedzka K."/>
            <person name="Martijn J."/>
            <person name="Lind A.E."/>
            <person name="van Eijk R."/>
            <person name="Schleper C."/>
            <person name="Guy L."/>
            <person name="Ettema T.J."/>
        </authorList>
    </citation>
    <scope>NUCLEOTIDE SEQUENCE</scope>
</reference>
<organism evidence="2">
    <name type="scientific">marine sediment metagenome</name>
    <dbReference type="NCBI Taxonomy" id="412755"/>
    <lineage>
        <taxon>unclassified sequences</taxon>
        <taxon>metagenomes</taxon>
        <taxon>ecological metagenomes</taxon>
    </lineage>
</organism>
<proteinExistence type="predicted"/>
<dbReference type="EMBL" id="LAZR01026905">
    <property type="protein sequence ID" value="KKL67306.1"/>
    <property type="molecule type" value="Genomic_DNA"/>
</dbReference>
<evidence type="ECO:0000313" key="2">
    <source>
        <dbReference type="EMBL" id="KKL67306.1"/>
    </source>
</evidence>
<comment type="caution">
    <text evidence="2">The sequence shown here is derived from an EMBL/GenBank/DDBJ whole genome shotgun (WGS) entry which is preliminary data.</text>
</comment>
<name>A0A0F9EM51_9ZZZZ</name>
<dbReference type="GO" id="GO:0006352">
    <property type="term" value="P:DNA-templated transcription initiation"/>
    <property type="evidence" value="ECO:0007669"/>
    <property type="project" value="InterPro"/>
</dbReference>
<dbReference type="Pfam" id="PF04542">
    <property type="entry name" value="Sigma70_r2"/>
    <property type="match status" value="1"/>
</dbReference>
<feature type="non-terminal residue" evidence="2">
    <location>
        <position position="226"/>
    </location>
</feature>
<gene>
    <name evidence="2" type="ORF">LCGC14_2136330</name>
</gene>
<dbReference type="GO" id="GO:0003700">
    <property type="term" value="F:DNA-binding transcription factor activity"/>
    <property type="evidence" value="ECO:0007669"/>
    <property type="project" value="InterPro"/>
</dbReference>